<evidence type="ECO:0000313" key="2">
    <source>
        <dbReference type="EMBL" id="CAD7700379.1"/>
    </source>
</evidence>
<name>A0A8S1J3G8_9CHLO</name>
<feature type="compositionally biased region" description="Gly residues" evidence="1">
    <location>
        <begin position="29"/>
        <end position="45"/>
    </location>
</feature>
<accession>A0A8S1J3G8</accession>
<dbReference type="EMBL" id="CAJHUC010001242">
    <property type="protein sequence ID" value="CAD7700379.1"/>
    <property type="molecule type" value="Genomic_DNA"/>
</dbReference>
<reference evidence="2" key="1">
    <citation type="submission" date="2020-12" db="EMBL/GenBank/DDBJ databases">
        <authorList>
            <person name="Iha C."/>
        </authorList>
    </citation>
    <scope>NUCLEOTIDE SEQUENCE</scope>
</reference>
<dbReference type="SUPFAM" id="SSF54928">
    <property type="entry name" value="RNA-binding domain, RBD"/>
    <property type="match status" value="1"/>
</dbReference>
<dbReference type="OrthoDB" id="431068at2759"/>
<comment type="caution">
    <text evidence="2">The sequence shown here is derived from an EMBL/GenBank/DDBJ whole genome shotgun (WGS) entry which is preliminary data.</text>
</comment>
<dbReference type="GO" id="GO:0003676">
    <property type="term" value="F:nucleic acid binding"/>
    <property type="evidence" value="ECO:0007669"/>
    <property type="project" value="InterPro"/>
</dbReference>
<keyword evidence="3" id="KW-1185">Reference proteome</keyword>
<feature type="region of interest" description="Disordered" evidence="1">
    <location>
        <begin position="19"/>
        <end position="51"/>
    </location>
</feature>
<feature type="non-terminal residue" evidence="2">
    <location>
        <position position="1"/>
    </location>
</feature>
<protein>
    <submittedName>
        <fullName evidence="2">Uncharacterized protein</fullName>
    </submittedName>
</protein>
<dbReference type="Proteomes" id="UP000708148">
    <property type="component" value="Unassembled WGS sequence"/>
</dbReference>
<dbReference type="AlphaFoldDB" id="A0A8S1J3G8"/>
<feature type="non-terminal residue" evidence="2">
    <location>
        <position position="92"/>
    </location>
</feature>
<sequence length="92" mass="9769">DYYKAILVEMTDGPVSFNITDGHRVPRRGAGGGPYYGGGGGGGPGAPVDAPPGEFPLSNVLRLRGLPFSVQREDIVNWFNDGTLNIAQIRPE</sequence>
<dbReference type="InterPro" id="IPR035979">
    <property type="entry name" value="RBD_domain_sf"/>
</dbReference>
<evidence type="ECO:0000313" key="3">
    <source>
        <dbReference type="Proteomes" id="UP000708148"/>
    </source>
</evidence>
<gene>
    <name evidence="2" type="ORF">OSTQU699_LOCUS5737</name>
</gene>
<proteinExistence type="predicted"/>
<organism evidence="2 3">
    <name type="scientific">Ostreobium quekettii</name>
    <dbReference type="NCBI Taxonomy" id="121088"/>
    <lineage>
        <taxon>Eukaryota</taxon>
        <taxon>Viridiplantae</taxon>
        <taxon>Chlorophyta</taxon>
        <taxon>core chlorophytes</taxon>
        <taxon>Ulvophyceae</taxon>
        <taxon>TCBD clade</taxon>
        <taxon>Bryopsidales</taxon>
        <taxon>Ostreobineae</taxon>
        <taxon>Ostreobiaceae</taxon>
        <taxon>Ostreobium</taxon>
    </lineage>
</organism>
<evidence type="ECO:0000256" key="1">
    <source>
        <dbReference type="SAM" id="MobiDB-lite"/>
    </source>
</evidence>